<dbReference type="AlphaFoldDB" id="A0AA38G8B0"/>
<feature type="non-terminal residue" evidence="1">
    <location>
        <position position="64"/>
    </location>
</feature>
<protein>
    <submittedName>
        <fullName evidence="1">Uncharacterized protein</fullName>
    </submittedName>
</protein>
<sequence length="64" mass="7270">RARSGFSNTVVKLMRLPSTSFFATTTKLSPEPCCAPPLLELWNQRIHSLNTVVTPQQEDEKRIQ</sequence>
<organism evidence="1 2">
    <name type="scientific">Taxus chinensis</name>
    <name type="common">Chinese yew</name>
    <name type="synonym">Taxus wallichiana var. chinensis</name>
    <dbReference type="NCBI Taxonomy" id="29808"/>
    <lineage>
        <taxon>Eukaryota</taxon>
        <taxon>Viridiplantae</taxon>
        <taxon>Streptophyta</taxon>
        <taxon>Embryophyta</taxon>
        <taxon>Tracheophyta</taxon>
        <taxon>Spermatophyta</taxon>
        <taxon>Pinopsida</taxon>
        <taxon>Pinidae</taxon>
        <taxon>Conifers II</taxon>
        <taxon>Cupressales</taxon>
        <taxon>Taxaceae</taxon>
        <taxon>Taxus</taxon>
    </lineage>
</organism>
<evidence type="ECO:0000313" key="1">
    <source>
        <dbReference type="EMBL" id="KAH9316823.1"/>
    </source>
</evidence>
<name>A0AA38G8B0_TAXCH</name>
<dbReference type="EMBL" id="JAHRHJ020000005">
    <property type="protein sequence ID" value="KAH9316823.1"/>
    <property type="molecule type" value="Genomic_DNA"/>
</dbReference>
<evidence type="ECO:0000313" key="2">
    <source>
        <dbReference type="Proteomes" id="UP000824469"/>
    </source>
</evidence>
<proteinExistence type="predicted"/>
<feature type="non-terminal residue" evidence="1">
    <location>
        <position position="1"/>
    </location>
</feature>
<comment type="caution">
    <text evidence="1">The sequence shown here is derived from an EMBL/GenBank/DDBJ whole genome shotgun (WGS) entry which is preliminary data.</text>
</comment>
<keyword evidence="2" id="KW-1185">Reference proteome</keyword>
<gene>
    <name evidence="1" type="ORF">KI387_044561</name>
</gene>
<reference evidence="1 2" key="1">
    <citation type="journal article" date="2021" name="Nat. Plants">
        <title>The Taxus genome provides insights into paclitaxel biosynthesis.</title>
        <authorList>
            <person name="Xiong X."/>
            <person name="Gou J."/>
            <person name="Liao Q."/>
            <person name="Li Y."/>
            <person name="Zhou Q."/>
            <person name="Bi G."/>
            <person name="Li C."/>
            <person name="Du R."/>
            <person name="Wang X."/>
            <person name="Sun T."/>
            <person name="Guo L."/>
            <person name="Liang H."/>
            <person name="Lu P."/>
            <person name="Wu Y."/>
            <person name="Zhang Z."/>
            <person name="Ro D.K."/>
            <person name="Shang Y."/>
            <person name="Huang S."/>
            <person name="Yan J."/>
        </authorList>
    </citation>
    <scope>NUCLEOTIDE SEQUENCE [LARGE SCALE GENOMIC DNA]</scope>
    <source>
        <strain evidence="1">Ta-2019</strain>
    </source>
</reference>
<accession>A0AA38G8B0</accession>
<dbReference type="Proteomes" id="UP000824469">
    <property type="component" value="Unassembled WGS sequence"/>
</dbReference>